<evidence type="ECO:0000259" key="10">
    <source>
        <dbReference type="Pfam" id="PF07687"/>
    </source>
</evidence>
<proteinExistence type="inferred from homology"/>
<keyword evidence="6" id="KW-0482">Metalloprotease</keyword>
<keyword evidence="3 9" id="KW-0479">Metal-binding</keyword>
<evidence type="ECO:0000256" key="3">
    <source>
        <dbReference type="ARBA" id="ARBA00022723"/>
    </source>
</evidence>
<evidence type="ECO:0000256" key="7">
    <source>
        <dbReference type="NCBIfam" id="TIGR01882"/>
    </source>
</evidence>
<dbReference type="Pfam" id="PF07687">
    <property type="entry name" value="M20_dimer"/>
    <property type="match status" value="1"/>
</dbReference>
<dbReference type="GO" id="GO:0008270">
    <property type="term" value="F:zinc ion binding"/>
    <property type="evidence" value="ECO:0007669"/>
    <property type="project" value="InterPro"/>
</dbReference>
<dbReference type="AlphaFoldDB" id="A0A6C2YXZ1"/>
<keyword evidence="5 9" id="KW-0862">Zinc</keyword>
<keyword evidence="2" id="KW-0645">Protease</keyword>
<evidence type="ECO:0000256" key="2">
    <source>
        <dbReference type="ARBA" id="ARBA00022670"/>
    </source>
</evidence>
<feature type="binding site" evidence="9">
    <location>
        <position position="147"/>
    </location>
    <ligand>
        <name>Zn(2+)</name>
        <dbReference type="ChEBI" id="CHEBI:29105"/>
        <label>2</label>
    </ligand>
</feature>
<dbReference type="Proteomes" id="UP000464378">
    <property type="component" value="Chromosome"/>
</dbReference>
<feature type="binding site" evidence="9">
    <location>
        <position position="387"/>
    </location>
    <ligand>
        <name>Zn(2+)</name>
        <dbReference type="ChEBI" id="CHEBI:29105"/>
        <label>2</label>
    </ligand>
</feature>
<dbReference type="RefSeq" id="WP_162660897.1">
    <property type="nucleotide sequence ID" value="NZ_LR593887.1"/>
</dbReference>
<feature type="binding site" evidence="9">
    <location>
        <position position="84"/>
    </location>
    <ligand>
        <name>Zn(2+)</name>
        <dbReference type="ChEBI" id="CHEBI:29105"/>
        <label>1</label>
    </ligand>
</feature>
<dbReference type="Gene3D" id="3.40.630.10">
    <property type="entry name" value="Zn peptidases"/>
    <property type="match status" value="1"/>
</dbReference>
<dbReference type="SUPFAM" id="SSF55031">
    <property type="entry name" value="Bacterial exopeptidase dimerisation domain"/>
    <property type="match status" value="1"/>
</dbReference>
<dbReference type="EC" id="3.4.11.4" evidence="7"/>
<dbReference type="GO" id="GO:0006518">
    <property type="term" value="P:peptide metabolic process"/>
    <property type="evidence" value="ECO:0007669"/>
    <property type="project" value="InterPro"/>
</dbReference>
<dbReference type="InParanoid" id="A0A6C2YXZ1"/>
<dbReference type="InterPro" id="IPR010161">
    <property type="entry name" value="Peptidase_M20B"/>
</dbReference>
<dbReference type="FunCoup" id="A0A6C2YXZ1">
    <property type="interactions" value="42"/>
</dbReference>
<dbReference type="GO" id="GO:0006508">
    <property type="term" value="P:proteolysis"/>
    <property type="evidence" value="ECO:0007669"/>
    <property type="project" value="UniProtKB-UniRule"/>
</dbReference>
<evidence type="ECO:0000313" key="12">
    <source>
        <dbReference type="Proteomes" id="UP000464378"/>
    </source>
</evidence>
<evidence type="ECO:0000256" key="4">
    <source>
        <dbReference type="ARBA" id="ARBA00022801"/>
    </source>
</evidence>
<dbReference type="GO" id="GO:0008237">
    <property type="term" value="F:metallopeptidase activity"/>
    <property type="evidence" value="ECO:0007669"/>
    <property type="project" value="UniProtKB-KW"/>
</dbReference>
<dbReference type="PANTHER" id="PTHR42994">
    <property type="entry name" value="PEPTIDASE T"/>
    <property type="match status" value="1"/>
</dbReference>
<evidence type="ECO:0000256" key="8">
    <source>
        <dbReference type="PIRSR" id="PIRSR037215-1"/>
    </source>
</evidence>
<evidence type="ECO:0000256" key="9">
    <source>
        <dbReference type="PIRSR" id="PIRSR037215-2"/>
    </source>
</evidence>
<evidence type="ECO:0000313" key="11">
    <source>
        <dbReference type="EMBL" id="VIP05719.1"/>
    </source>
</evidence>
<feature type="binding site" evidence="9">
    <location>
        <position position="182"/>
    </location>
    <ligand>
        <name>Zn(2+)</name>
        <dbReference type="ChEBI" id="CHEBI:29105"/>
        <label>2</label>
    </ligand>
</feature>
<feature type="active site" evidence="8">
    <location>
        <position position="86"/>
    </location>
</feature>
<feature type="active site" description="Proton acceptor" evidence="8">
    <location>
        <position position="181"/>
    </location>
</feature>
<keyword evidence="4" id="KW-0378">Hydrolase</keyword>
<dbReference type="InterPro" id="IPR001261">
    <property type="entry name" value="ArgE/DapE_CS"/>
</dbReference>
<dbReference type="NCBIfam" id="NF003976">
    <property type="entry name" value="PRK05469.1"/>
    <property type="match status" value="1"/>
</dbReference>
<comment type="similarity">
    <text evidence="1">Belongs to the peptidase M20B family.</text>
</comment>
<organism evidence="11">
    <name type="scientific">Tuwongella immobilis</name>
    <dbReference type="NCBI Taxonomy" id="692036"/>
    <lineage>
        <taxon>Bacteria</taxon>
        <taxon>Pseudomonadati</taxon>
        <taxon>Planctomycetota</taxon>
        <taxon>Planctomycetia</taxon>
        <taxon>Gemmatales</taxon>
        <taxon>Gemmataceae</taxon>
        <taxon>Tuwongella</taxon>
    </lineage>
</organism>
<accession>A0A6C2YXZ1</accession>
<dbReference type="PANTHER" id="PTHR42994:SF1">
    <property type="entry name" value="PEPTIDASE T"/>
    <property type="match status" value="1"/>
</dbReference>
<feature type="domain" description="Peptidase M20 dimerisation" evidence="10">
    <location>
        <begin position="215"/>
        <end position="313"/>
    </location>
</feature>
<dbReference type="EMBL" id="LR593887">
    <property type="protein sequence ID" value="VTS08794.1"/>
    <property type="molecule type" value="Genomic_DNA"/>
</dbReference>
<dbReference type="PIRSF" id="PIRSF037215">
    <property type="entry name" value="Peptidase_M20B"/>
    <property type="match status" value="1"/>
</dbReference>
<protein>
    <recommendedName>
        <fullName evidence="7">Peptidase T</fullName>
        <ecNumber evidence="7">3.4.11.4</ecNumber>
    </recommendedName>
</protein>
<sequence>MTASIDTAALLDRFLRYVKIDTQADEAATHYPSTPGQLELGRLLVDELKAMGLADAHQTEWGIVYATIPATISTPTPVIAWIAHVDTSPETTGKNVRPQVVTQYQGQPLVLPGNPNKVIDPADNPELLGLIGKTIITTDGTTLLGADNKAGVAVMMQAAATLLAHPEIPHGPIRLCFTCDEEIGKGIAHVEPAELGAVVAYTLDGAAAHEIEAETFSADKATITVRGVNIHPSIGKGKMVNAVRLAAMVLERLPKATLSPETTDGRDGFIHPYQISGGVAEVTIGLLLRDFVTAKLADQADMLRQIAREVESTDPRAKIEVEIKPQYRNMADGIAKDPRAIALADEAHRRIGITPIHRFIRGGTDGALLTAKGVPTPNLSTGEHNPHSPLEWTCLEEMESAVAVLVSLAQVWGEQAA</sequence>
<dbReference type="SUPFAM" id="SSF53187">
    <property type="entry name" value="Zn-dependent exopeptidases"/>
    <property type="match status" value="1"/>
</dbReference>
<keyword evidence="12" id="KW-1185">Reference proteome</keyword>
<dbReference type="KEGG" id="tim:GMBLW1_34740"/>
<dbReference type="NCBIfam" id="TIGR01882">
    <property type="entry name" value="peptidase-T"/>
    <property type="match status" value="1"/>
</dbReference>
<evidence type="ECO:0000256" key="6">
    <source>
        <dbReference type="ARBA" id="ARBA00023049"/>
    </source>
</evidence>
<gene>
    <name evidence="11" type="ORF">GMBLW1_34740</name>
</gene>
<dbReference type="Gene3D" id="3.30.70.360">
    <property type="match status" value="1"/>
</dbReference>
<feature type="binding site" evidence="9">
    <location>
        <position position="147"/>
    </location>
    <ligand>
        <name>Zn(2+)</name>
        <dbReference type="ChEBI" id="CHEBI:29105"/>
        <label>1</label>
    </ligand>
</feature>
<reference evidence="11" key="1">
    <citation type="submission" date="2019-04" db="EMBL/GenBank/DDBJ databases">
        <authorList>
            <consortium name="Science for Life Laboratories"/>
        </authorList>
    </citation>
    <scope>NUCLEOTIDE SEQUENCE</scope>
    <source>
        <strain evidence="11">MBLW1</strain>
    </source>
</reference>
<dbReference type="InterPro" id="IPR011650">
    <property type="entry name" value="Peptidase_M20_dimer"/>
</dbReference>
<name>A0A6C2YXZ1_9BACT</name>
<evidence type="ECO:0000256" key="1">
    <source>
        <dbReference type="ARBA" id="ARBA00009692"/>
    </source>
</evidence>
<dbReference type="EMBL" id="LR586016">
    <property type="protein sequence ID" value="VIP05719.1"/>
    <property type="molecule type" value="Genomic_DNA"/>
</dbReference>
<dbReference type="GO" id="GO:0005829">
    <property type="term" value="C:cytosol"/>
    <property type="evidence" value="ECO:0007669"/>
    <property type="project" value="TreeGrafter"/>
</dbReference>
<dbReference type="NCBIfam" id="NF009920">
    <property type="entry name" value="PRK13381.1"/>
    <property type="match status" value="1"/>
</dbReference>
<evidence type="ECO:0000256" key="5">
    <source>
        <dbReference type="ARBA" id="ARBA00022833"/>
    </source>
</evidence>
<dbReference type="PROSITE" id="PS00759">
    <property type="entry name" value="ARGE_DAPE_CPG2_2"/>
    <property type="match status" value="1"/>
</dbReference>
<dbReference type="InterPro" id="IPR002933">
    <property type="entry name" value="Peptidase_M20"/>
</dbReference>
<dbReference type="Pfam" id="PF01546">
    <property type="entry name" value="Peptidase_M20"/>
    <property type="match status" value="1"/>
</dbReference>
<feature type="binding site" evidence="9">
    <location>
        <position position="204"/>
    </location>
    <ligand>
        <name>Zn(2+)</name>
        <dbReference type="ChEBI" id="CHEBI:29105"/>
        <label>1</label>
    </ligand>
</feature>
<comment type="cofactor">
    <cofactor evidence="9">
        <name>Zn(2+)</name>
        <dbReference type="ChEBI" id="CHEBI:29105"/>
    </cofactor>
    <text evidence="9">Binds 2 Zn(2+) ions per subunit.</text>
</comment>
<dbReference type="GO" id="GO:0045148">
    <property type="term" value="F:tripeptide aminopeptidase activity"/>
    <property type="evidence" value="ECO:0007669"/>
    <property type="project" value="UniProtKB-UniRule"/>
</dbReference>
<dbReference type="InterPro" id="IPR036264">
    <property type="entry name" value="Bact_exopeptidase_dim_dom"/>
</dbReference>